<keyword evidence="1" id="KW-0472">Membrane</keyword>
<keyword evidence="3" id="KW-1185">Reference proteome</keyword>
<gene>
    <name evidence="2" type="ORF">AWI28_08990</name>
</gene>
<evidence type="ECO:0000256" key="1">
    <source>
        <dbReference type="SAM" id="Phobius"/>
    </source>
</evidence>
<keyword evidence="1" id="KW-0812">Transmembrane</keyword>
<protein>
    <submittedName>
        <fullName evidence="2">Uncharacterized protein</fullName>
    </submittedName>
</protein>
<dbReference type="Proteomes" id="UP000064715">
    <property type="component" value="Unassembled WGS sequence"/>
</dbReference>
<dbReference type="AlphaFoldDB" id="A0A0X4EWP6"/>
<dbReference type="RefSeq" id="WP_059310198.1">
    <property type="nucleotide sequence ID" value="NZ_LRCR01000002.1"/>
</dbReference>
<dbReference type="EMBL" id="LRCR01000002">
    <property type="protein sequence ID" value="KUQ86072.1"/>
    <property type="molecule type" value="Genomic_DNA"/>
</dbReference>
<proteinExistence type="predicted"/>
<organism evidence="2 3">
    <name type="scientific">Enterobacter genomosp. O</name>
    <dbReference type="NCBI Taxonomy" id="2364150"/>
    <lineage>
        <taxon>Bacteria</taxon>
        <taxon>Pseudomonadati</taxon>
        <taxon>Pseudomonadota</taxon>
        <taxon>Gammaproteobacteria</taxon>
        <taxon>Enterobacterales</taxon>
        <taxon>Enterobacteriaceae</taxon>
        <taxon>Enterobacter</taxon>
        <taxon>Enterobacter cloacae complex</taxon>
        <taxon>Enterobacter cloacae complex clade O</taxon>
    </lineage>
</organism>
<dbReference type="OrthoDB" id="9925702at2"/>
<comment type="caution">
    <text evidence="2">The sequence shown here is derived from an EMBL/GenBank/DDBJ whole genome shotgun (WGS) entry which is preliminary data.</text>
</comment>
<reference evidence="3" key="1">
    <citation type="submission" date="2016-01" db="EMBL/GenBank/DDBJ databases">
        <title>WGS of SAMN04407783.</title>
        <authorList>
            <person name="Adams M."/>
            <person name="Sutton G."/>
            <person name="Nelson K."/>
            <person name="Thaden J."/>
            <person name="Fowler V."/>
            <person name="Mccorrison J."/>
            <person name="Sanka R."/>
            <person name="Brinkac L."/>
            <person name="Nierman W."/>
        </authorList>
    </citation>
    <scope>NUCLEOTIDE SEQUENCE [LARGE SCALE GENOMIC DNA]</scope>
    <source>
        <strain evidence="3">GN04363</strain>
    </source>
</reference>
<evidence type="ECO:0000313" key="3">
    <source>
        <dbReference type="Proteomes" id="UP000064715"/>
    </source>
</evidence>
<name>A0A0X4EWP6_9ENTR</name>
<feature type="transmembrane region" description="Helical" evidence="1">
    <location>
        <begin position="16"/>
        <end position="40"/>
    </location>
</feature>
<evidence type="ECO:0000313" key="2">
    <source>
        <dbReference type="EMBL" id="KUQ86072.1"/>
    </source>
</evidence>
<keyword evidence="1" id="KW-1133">Transmembrane helix</keyword>
<sequence length="91" mass="11087">MLDYLQSLPVRIHDHFAAMTALIFFATIFKIVFPFIAYLINRVFEYRSYKRFSRKEGISDERAREIAKEIWRPKSKAPKWFLKLKNKLFRK</sequence>
<accession>A0A0X4EWP6</accession>